<dbReference type="GO" id="GO:0003677">
    <property type="term" value="F:DNA binding"/>
    <property type="evidence" value="ECO:0007669"/>
    <property type="project" value="UniProtKB-KW"/>
</dbReference>
<gene>
    <name evidence="12" type="ORF">GS882_03705</name>
</gene>
<protein>
    <recommendedName>
        <fullName evidence="9">DNA 5'-3' helicase</fullName>
        <ecNumber evidence="9">5.6.2.3</ecNumber>
    </recommendedName>
</protein>
<dbReference type="SUPFAM" id="SSF52540">
    <property type="entry name" value="P-loop containing nucleoside triphosphate hydrolases"/>
    <property type="match status" value="1"/>
</dbReference>
<keyword evidence="6" id="KW-0067">ATP-binding</keyword>
<evidence type="ECO:0000256" key="4">
    <source>
        <dbReference type="ARBA" id="ARBA00022801"/>
    </source>
</evidence>
<name>A0A9Q4ZIT7_RHOHA</name>
<comment type="caution">
    <text evidence="12">The sequence shown here is derived from an EMBL/GenBank/DDBJ whole genome shotgun (WGS) entry which is preliminary data.</text>
</comment>
<proteinExistence type="inferred from homology"/>
<dbReference type="GO" id="GO:0016787">
    <property type="term" value="F:hydrolase activity"/>
    <property type="evidence" value="ECO:0007669"/>
    <property type="project" value="UniProtKB-KW"/>
</dbReference>
<evidence type="ECO:0000256" key="9">
    <source>
        <dbReference type="ARBA" id="ARBA00044969"/>
    </source>
</evidence>
<organism evidence="12 13">
    <name type="scientific">Rhodococcus hoagii</name>
    <name type="common">Corynebacterium equii</name>
    <dbReference type="NCBI Taxonomy" id="43767"/>
    <lineage>
        <taxon>Bacteria</taxon>
        <taxon>Bacillati</taxon>
        <taxon>Actinomycetota</taxon>
        <taxon>Actinomycetes</taxon>
        <taxon>Mycobacteriales</taxon>
        <taxon>Nocardiaceae</taxon>
        <taxon>Prescottella</taxon>
    </lineage>
</organism>
<keyword evidence="8" id="KW-0413">Isomerase</keyword>
<evidence type="ECO:0000256" key="1">
    <source>
        <dbReference type="ARBA" id="ARBA00008428"/>
    </source>
</evidence>
<dbReference type="PANTHER" id="PTHR30153:SF2">
    <property type="entry name" value="REPLICATIVE DNA HELICASE"/>
    <property type="match status" value="1"/>
</dbReference>
<dbReference type="InterPro" id="IPR027417">
    <property type="entry name" value="P-loop_NTPase"/>
</dbReference>
<comment type="catalytic activity">
    <reaction evidence="10">
        <text>ATP + H2O = ADP + phosphate + H(+)</text>
        <dbReference type="Rhea" id="RHEA:13065"/>
        <dbReference type="ChEBI" id="CHEBI:15377"/>
        <dbReference type="ChEBI" id="CHEBI:15378"/>
        <dbReference type="ChEBI" id="CHEBI:30616"/>
        <dbReference type="ChEBI" id="CHEBI:43474"/>
        <dbReference type="ChEBI" id="CHEBI:456216"/>
        <dbReference type="EC" id="5.6.2.3"/>
    </reaction>
</comment>
<dbReference type="PANTHER" id="PTHR30153">
    <property type="entry name" value="REPLICATIVE DNA HELICASE DNAB"/>
    <property type="match status" value="1"/>
</dbReference>
<sequence length="430" mass="47200">MAVVEADESLFYDEPSEQLLAAALLSTAVRHEIPALLEDVAPTDFYNTTYGELWRAAGRLHSQGKRISRRTLAVEADNIPRVGDLLERLSGAYVPEVELPAAAKSLPEKAKWRILLRELAAGISDATRSETYGEALVRANARLQQLSQESAGTGPDGPKKLSDAVSDWWDEYHSDEQVSALPLPWEHLNEALAGGLHRKRTYIIGARPGGGKTLMALNAAVGVAEAGYKTLAISLEMPEKEAVSRILSSGAEANYSQVTSGEIDQQNLRRLALYTEGRVQDTELWIYDKSAQTVEQICAQARRLHASVGLDALFVDYAGIVKPTDRTVARHTQLDHITWTFSNLAKELDIAVVYASQLNRGPESDNTKPKKSDLRESGALEQNADVIILLHHEKIDGIHTGDVTVILAKNRTGPECEVKLPWRPNYAKVG</sequence>
<feature type="domain" description="SF4 helicase" evidence="11">
    <location>
        <begin position="174"/>
        <end position="430"/>
    </location>
</feature>
<dbReference type="GO" id="GO:0005524">
    <property type="term" value="F:ATP binding"/>
    <property type="evidence" value="ECO:0007669"/>
    <property type="project" value="UniProtKB-KW"/>
</dbReference>
<dbReference type="GO" id="GO:0005829">
    <property type="term" value="C:cytosol"/>
    <property type="evidence" value="ECO:0007669"/>
    <property type="project" value="TreeGrafter"/>
</dbReference>
<evidence type="ECO:0000313" key="12">
    <source>
        <dbReference type="EMBL" id="NKT77320.1"/>
    </source>
</evidence>
<evidence type="ECO:0000256" key="10">
    <source>
        <dbReference type="ARBA" id="ARBA00048954"/>
    </source>
</evidence>
<dbReference type="GO" id="GO:0006260">
    <property type="term" value="P:DNA replication"/>
    <property type="evidence" value="ECO:0007669"/>
    <property type="project" value="UniProtKB-KW"/>
</dbReference>
<evidence type="ECO:0000256" key="2">
    <source>
        <dbReference type="ARBA" id="ARBA00022705"/>
    </source>
</evidence>
<reference evidence="12" key="1">
    <citation type="journal article" date="2020" name="Environ. Microbiol.">
        <title>The novel and transferable erm(51) gene confers Macrolides, Lincosamides, and Streptogramins B (MLSB) resistance to clonal Rhodococcus equi in the environment.</title>
        <authorList>
            <person name="Huber L."/>
            <person name="Giguere S."/>
            <person name="Slovis N.M."/>
            <person name="Alvarez-Narvaez S."/>
            <person name="Hart K.A."/>
            <person name="Greiter M."/>
            <person name="Morris E.R.A."/>
            <person name="Cohen N.D."/>
        </authorList>
    </citation>
    <scope>NUCLEOTIDE SEQUENCE</scope>
    <source>
        <strain evidence="12">Lh_116_1</strain>
    </source>
</reference>
<keyword evidence="4" id="KW-0378">Hydrolase</keyword>
<keyword evidence="5" id="KW-0347">Helicase</keyword>
<evidence type="ECO:0000313" key="13">
    <source>
        <dbReference type="Proteomes" id="UP000603463"/>
    </source>
</evidence>
<dbReference type="AlphaFoldDB" id="A0A9Q4ZIT7"/>
<dbReference type="Gene3D" id="3.40.50.300">
    <property type="entry name" value="P-loop containing nucleotide triphosphate hydrolases"/>
    <property type="match status" value="1"/>
</dbReference>
<evidence type="ECO:0000256" key="7">
    <source>
        <dbReference type="ARBA" id="ARBA00023125"/>
    </source>
</evidence>
<dbReference type="Proteomes" id="UP000603463">
    <property type="component" value="Unassembled WGS sequence"/>
</dbReference>
<dbReference type="InterPro" id="IPR036185">
    <property type="entry name" value="DNA_heli_DnaB-like_N_sf"/>
</dbReference>
<dbReference type="Pfam" id="PF03796">
    <property type="entry name" value="DnaB_C"/>
    <property type="match status" value="1"/>
</dbReference>
<dbReference type="Pfam" id="PF00772">
    <property type="entry name" value="DnaB"/>
    <property type="match status" value="1"/>
</dbReference>
<evidence type="ECO:0000256" key="5">
    <source>
        <dbReference type="ARBA" id="ARBA00022806"/>
    </source>
</evidence>
<evidence type="ECO:0000256" key="3">
    <source>
        <dbReference type="ARBA" id="ARBA00022741"/>
    </source>
</evidence>
<keyword evidence="7" id="KW-0238">DNA-binding</keyword>
<evidence type="ECO:0000256" key="8">
    <source>
        <dbReference type="ARBA" id="ARBA00023235"/>
    </source>
</evidence>
<dbReference type="InterPro" id="IPR007693">
    <property type="entry name" value="DNA_helicase_DnaB-like_N"/>
</dbReference>
<keyword evidence="2" id="KW-0235">DNA replication</keyword>
<keyword evidence="3" id="KW-0547">Nucleotide-binding</keyword>
<dbReference type="InterPro" id="IPR007694">
    <property type="entry name" value="DNA_helicase_DnaB-like_C"/>
</dbReference>
<evidence type="ECO:0000259" key="11">
    <source>
        <dbReference type="PROSITE" id="PS51199"/>
    </source>
</evidence>
<accession>A0A9Q4ZIT7</accession>
<dbReference type="GO" id="GO:0043139">
    <property type="term" value="F:5'-3' DNA helicase activity"/>
    <property type="evidence" value="ECO:0007669"/>
    <property type="project" value="UniProtKB-EC"/>
</dbReference>
<evidence type="ECO:0000256" key="6">
    <source>
        <dbReference type="ARBA" id="ARBA00022840"/>
    </source>
</evidence>
<dbReference type="InterPro" id="IPR016136">
    <property type="entry name" value="DNA_helicase_N/primase_C"/>
</dbReference>
<comment type="similarity">
    <text evidence="1">Belongs to the helicase family. DnaB subfamily.</text>
</comment>
<dbReference type="SUPFAM" id="SSF48024">
    <property type="entry name" value="N-terminal domain of DnaB helicase"/>
    <property type="match status" value="1"/>
</dbReference>
<dbReference type="Gene3D" id="1.10.860.10">
    <property type="entry name" value="DNAb Helicase, Chain A"/>
    <property type="match status" value="1"/>
</dbReference>
<dbReference type="EMBL" id="WVBC01000002">
    <property type="protein sequence ID" value="NKT77320.1"/>
    <property type="molecule type" value="Genomic_DNA"/>
</dbReference>
<dbReference type="EC" id="5.6.2.3" evidence="9"/>
<dbReference type="PROSITE" id="PS51199">
    <property type="entry name" value="SF4_HELICASE"/>
    <property type="match status" value="1"/>
</dbReference>